<dbReference type="Gene3D" id="2.160.20.10">
    <property type="entry name" value="Single-stranded right-handed beta-helix, Pectin lyase-like"/>
    <property type="match status" value="1"/>
</dbReference>
<dbReference type="Proteomes" id="UP000621560">
    <property type="component" value="Unassembled WGS sequence"/>
</dbReference>
<dbReference type="RefSeq" id="WP_190914303.1">
    <property type="nucleotide sequence ID" value="NZ_JACXIZ010000007.1"/>
</dbReference>
<gene>
    <name evidence="1" type="ORF">IDH44_02370</name>
</gene>
<dbReference type="SUPFAM" id="SSF51126">
    <property type="entry name" value="Pectin lyase-like"/>
    <property type="match status" value="1"/>
</dbReference>
<dbReference type="InterPro" id="IPR012334">
    <property type="entry name" value="Pectin_lyas_fold"/>
</dbReference>
<accession>A0A927GQ58</accession>
<sequence length="83" mass="8778">MESFIDAGAYGFCPEASGRDNAAALQRALDQGGTVVIGRAGAYKLARTVYIGSHTSLVCGNGVFVEKFTRKGRSPMCCSTRAR</sequence>
<organism evidence="1 2">
    <name type="scientific">Paenibacillus sabuli</name>
    <dbReference type="NCBI Taxonomy" id="2772509"/>
    <lineage>
        <taxon>Bacteria</taxon>
        <taxon>Bacillati</taxon>
        <taxon>Bacillota</taxon>
        <taxon>Bacilli</taxon>
        <taxon>Bacillales</taxon>
        <taxon>Paenibacillaceae</taxon>
        <taxon>Paenibacillus</taxon>
    </lineage>
</organism>
<evidence type="ECO:0008006" key="3">
    <source>
        <dbReference type="Google" id="ProtNLM"/>
    </source>
</evidence>
<name>A0A927GQ58_9BACL</name>
<protein>
    <recommendedName>
        <fullName evidence="3">Pectate lyase superfamily protein domain-containing protein</fullName>
    </recommendedName>
</protein>
<evidence type="ECO:0000313" key="2">
    <source>
        <dbReference type="Proteomes" id="UP000621560"/>
    </source>
</evidence>
<comment type="caution">
    <text evidence="1">The sequence shown here is derived from an EMBL/GenBank/DDBJ whole genome shotgun (WGS) entry which is preliminary data.</text>
</comment>
<dbReference type="InterPro" id="IPR011050">
    <property type="entry name" value="Pectin_lyase_fold/virulence"/>
</dbReference>
<evidence type="ECO:0000313" key="1">
    <source>
        <dbReference type="EMBL" id="MBD2844023.1"/>
    </source>
</evidence>
<reference evidence="1" key="1">
    <citation type="submission" date="2020-09" db="EMBL/GenBank/DDBJ databases">
        <title>A novel bacterium of genus Paenibacillus, isolated from South China Sea.</title>
        <authorList>
            <person name="Huang H."/>
            <person name="Mo K."/>
            <person name="Hu Y."/>
        </authorList>
    </citation>
    <scope>NUCLEOTIDE SEQUENCE</scope>
    <source>
        <strain evidence="1">IB182496</strain>
    </source>
</reference>
<dbReference type="AlphaFoldDB" id="A0A927GQ58"/>
<dbReference type="EMBL" id="JACXIZ010000007">
    <property type="protein sequence ID" value="MBD2844023.1"/>
    <property type="molecule type" value="Genomic_DNA"/>
</dbReference>
<proteinExistence type="predicted"/>
<keyword evidence="2" id="KW-1185">Reference proteome</keyword>